<reference evidence="4" key="1">
    <citation type="journal article" date="2019" name="Int. J. Syst. Evol. Microbiol.">
        <title>The Global Catalogue of Microorganisms (GCM) 10K type strain sequencing project: providing services to taxonomists for standard genome sequencing and annotation.</title>
        <authorList>
            <consortium name="The Broad Institute Genomics Platform"/>
            <consortium name="The Broad Institute Genome Sequencing Center for Infectious Disease"/>
            <person name="Wu L."/>
            <person name="Ma J."/>
        </authorList>
    </citation>
    <scope>NUCLEOTIDE SEQUENCE [LARGE SCALE GENOMIC DNA]</scope>
    <source>
        <strain evidence="4">TISTR 1906</strain>
    </source>
</reference>
<keyword evidence="4" id="KW-1185">Reference proteome</keyword>
<name>A0ABW5UND3_9BURK</name>
<evidence type="ECO:0000256" key="1">
    <source>
        <dbReference type="ARBA" id="ARBA00022603"/>
    </source>
</evidence>
<comment type="caution">
    <text evidence="3">The sequence shown here is derived from an EMBL/GenBank/DDBJ whole genome shotgun (WGS) entry which is preliminary data.</text>
</comment>
<protein>
    <submittedName>
        <fullName evidence="3">16S rRNA (Guanine(966)-N(2))-methyltransferase RsmD</fullName>
        <ecNumber evidence="3">2.1.1.171</ecNumber>
    </submittedName>
</protein>
<dbReference type="InterPro" id="IPR004398">
    <property type="entry name" value="RNA_MeTrfase_RsmD"/>
</dbReference>
<dbReference type="NCBIfam" id="TIGR00095">
    <property type="entry name" value="16S rRNA (guanine(966)-N(2))-methyltransferase RsmD"/>
    <property type="match status" value="1"/>
</dbReference>
<dbReference type="EC" id="2.1.1.171" evidence="3"/>
<keyword evidence="2 3" id="KW-0808">Transferase</keyword>
<dbReference type="Pfam" id="PF03602">
    <property type="entry name" value="Cons_hypoth95"/>
    <property type="match status" value="1"/>
</dbReference>
<organism evidence="3 4">
    <name type="scientific">Comamonas terrae</name>
    <dbReference type="NCBI Taxonomy" id="673548"/>
    <lineage>
        <taxon>Bacteria</taxon>
        <taxon>Pseudomonadati</taxon>
        <taxon>Pseudomonadota</taxon>
        <taxon>Betaproteobacteria</taxon>
        <taxon>Burkholderiales</taxon>
        <taxon>Comamonadaceae</taxon>
        <taxon>Comamonas</taxon>
    </lineage>
</organism>
<dbReference type="EMBL" id="JBHUMV010000004">
    <property type="protein sequence ID" value="MFD2754453.1"/>
    <property type="molecule type" value="Genomic_DNA"/>
</dbReference>
<gene>
    <name evidence="3" type="primary">rsmD</name>
    <name evidence="3" type="ORF">ACFSW6_10170</name>
</gene>
<dbReference type="PANTHER" id="PTHR43542">
    <property type="entry name" value="METHYLTRANSFERASE"/>
    <property type="match status" value="1"/>
</dbReference>
<dbReference type="PANTHER" id="PTHR43542:SF1">
    <property type="entry name" value="METHYLTRANSFERASE"/>
    <property type="match status" value="1"/>
</dbReference>
<proteinExistence type="predicted"/>
<dbReference type="GO" id="GO:0052913">
    <property type="term" value="F:16S rRNA (guanine(966)-N(2))-methyltransferase activity"/>
    <property type="evidence" value="ECO:0007669"/>
    <property type="project" value="UniProtKB-EC"/>
</dbReference>
<dbReference type="Proteomes" id="UP001597463">
    <property type="component" value="Unassembled WGS sequence"/>
</dbReference>
<sequence>MSRSALKLHTPAGRKALDKLMHEAQRKAEALAETRTAKPGKSPAARPVAAKAAAGSGEIRIIGGQWRRKRLPVAQRPGLRPTPDRVRETLFNWLGQDLAGWKCVDAFAGTGALGFEAASRGAASVLMNELDAGLQQQLQRLQQQLQAGMVKLQRGDALSCLKSCSGQDLVLLDPPFGQAELFDPALKAAAEAINEDGYIYLEAPEAWDDGRLQAFGLAVYRYLKAGAVHAHLLRRQKN</sequence>
<dbReference type="CDD" id="cd02440">
    <property type="entry name" value="AdoMet_MTases"/>
    <property type="match status" value="1"/>
</dbReference>
<accession>A0ABW5UND3</accession>
<dbReference type="InterPro" id="IPR029063">
    <property type="entry name" value="SAM-dependent_MTases_sf"/>
</dbReference>
<evidence type="ECO:0000313" key="3">
    <source>
        <dbReference type="EMBL" id="MFD2754453.1"/>
    </source>
</evidence>
<evidence type="ECO:0000256" key="2">
    <source>
        <dbReference type="ARBA" id="ARBA00022679"/>
    </source>
</evidence>
<dbReference type="Gene3D" id="3.40.50.150">
    <property type="entry name" value="Vaccinia Virus protein VP39"/>
    <property type="match status" value="1"/>
</dbReference>
<evidence type="ECO:0000313" key="4">
    <source>
        <dbReference type="Proteomes" id="UP001597463"/>
    </source>
</evidence>
<dbReference type="SUPFAM" id="SSF53335">
    <property type="entry name" value="S-adenosyl-L-methionine-dependent methyltransferases"/>
    <property type="match status" value="1"/>
</dbReference>
<dbReference type="RefSeq" id="WP_066477746.1">
    <property type="nucleotide sequence ID" value="NZ_BCNT01000007.1"/>
</dbReference>
<keyword evidence="1 3" id="KW-0489">Methyltransferase</keyword>